<keyword evidence="2" id="KW-1185">Reference proteome</keyword>
<reference evidence="1 2" key="1">
    <citation type="journal article" date="2024" name="Microbiol. Immunol.">
        <title>Discovery of a novel spotted fever group Rickettsia, 'Candidatus Rickettsia kedanie,' in unfed larval chigger mites, Leptotrombidium scutellare.</title>
        <authorList>
            <person name="Ogawa M."/>
            <person name="Matsutani M."/>
            <person name="Katayama T."/>
            <person name="Takada N."/>
            <person name="Noda S."/>
            <person name="Takahashi M."/>
            <person name="Kageyama D."/>
            <person name="Hanaoka N."/>
            <person name="Ebihara H."/>
        </authorList>
    </citation>
    <scope>NUCLEOTIDE SEQUENCE [LARGE SCALE GENOMIC DNA]</scope>
    <source>
        <strain evidence="1 2">KNCP2-13</strain>
    </source>
</reference>
<accession>A0ABP9TS31</accession>
<evidence type="ECO:0000313" key="1">
    <source>
        <dbReference type="EMBL" id="GAA5252044.1"/>
    </source>
</evidence>
<dbReference type="Pfam" id="PF12784">
    <property type="entry name" value="PDDEXK_2"/>
    <property type="match status" value="1"/>
</dbReference>
<protein>
    <recommendedName>
        <fullName evidence="3">Transposase</fullName>
    </recommendedName>
</protein>
<gene>
    <name evidence="1" type="ORF">KNCP2_03320</name>
</gene>
<proteinExistence type="predicted"/>
<comment type="caution">
    <text evidence="1">The sequence shown here is derived from an EMBL/GenBank/DDBJ whole genome shotgun (WGS) entry which is preliminary data.</text>
</comment>
<dbReference type="InterPro" id="IPR010106">
    <property type="entry name" value="RpnA"/>
</dbReference>
<evidence type="ECO:0008006" key="3">
    <source>
        <dbReference type="Google" id="ProtNLM"/>
    </source>
</evidence>
<dbReference type="NCBIfam" id="TIGR01784">
    <property type="entry name" value="T_den_put_tspse"/>
    <property type="match status" value="1"/>
</dbReference>
<dbReference type="PANTHER" id="PTHR41317">
    <property type="entry name" value="PD-(D_E)XK NUCLEASE FAMILY TRANSPOSASE"/>
    <property type="match status" value="1"/>
</dbReference>
<evidence type="ECO:0000313" key="2">
    <source>
        <dbReference type="Proteomes" id="UP001628124"/>
    </source>
</evidence>
<dbReference type="RefSeq" id="WP_412707743.1">
    <property type="nucleotide sequence ID" value="NZ_BAABMM010000016.1"/>
</dbReference>
<dbReference type="PANTHER" id="PTHR41317:SF1">
    <property type="entry name" value="PD-(D_E)XK NUCLEASE FAMILY TRANSPOSASE"/>
    <property type="match status" value="1"/>
</dbReference>
<dbReference type="EMBL" id="BAABMM010000016">
    <property type="protein sequence ID" value="GAA5252044.1"/>
    <property type="molecule type" value="Genomic_DNA"/>
</dbReference>
<name>A0ABP9TS31_9RICK</name>
<dbReference type="Proteomes" id="UP001628124">
    <property type="component" value="Unassembled WGS sequence"/>
</dbReference>
<sequence length="173" mass="20326">MYRVNPRVDLAFKKIFGVEENKDLLISLINSIVTKEDQVKEVTLLNPYNPKSFLNDKLSVLDIKAKGERGKIFNIEIQVKDEANYDKRALYYWAKLYVGQLKEGSRYSELNKTIGIHILNFTGITNIDKYHNIFRLKEYETGLKYFEDIELHTIELNKFTDNIKEELSDIVKK</sequence>
<organism evidence="1 2">
    <name type="scientific">Candidatus Rickettsia kedanie</name>
    <dbReference type="NCBI Taxonomy" id="3115352"/>
    <lineage>
        <taxon>Bacteria</taxon>
        <taxon>Pseudomonadati</taxon>
        <taxon>Pseudomonadota</taxon>
        <taxon>Alphaproteobacteria</taxon>
        <taxon>Rickettsiales</taxon>
        <taxon>Rickettsiaceae</taxon>
        <taxon>Rickettsieae</taxon>
        <taxon>Rickettsia</taxon>
        <taxon>spotted fever group</taxon>
    </lineage>
</organism>